<evidence type="ECO:0000313" key="1">
    <source>
        <dbReference type="EMBL" id="KUM49713.1"/>
    </source>
</evidence>
<proteinExistence type="predicted"/>
<comment type="caution">
    <text evidence="1">The sequence shown here is derived from an EMBL/GenBank/DDBJ whole genome shotgun (WGS) entry which is preliminary data.</text>
</comment>
<name>A0A117NIB6_PICGL</name>
<dbReference type="EMBL" id="LKAM01000002">
    <property type="protein sequence ID" value="KUM49713.1"/>
    <property type="molecule type" value="Genomic_DNA"/>
</dbReference>
<organism evidence="1">
    <name type="scientific">Picea glauca</name>
    <name type="common">White spruce</name>
    <name type="synonym">Pinus glauca</name>
    <dbReference type="NCBI Taxonomy" id="3330"/>
    <lineage>
        <taxon>Eukaryota</taxon>
        <taxon>Viridiplantae</taxon>
        <taxon>Streptophyta</taxon>
        <taxon>Embryophyta</taxon>
        <taxon>Tracheophyta</taxon>
        <taxon>Spermatophyta</taxon>
        <taxon>Pinopsida</taxon>
        <taxon>Pinidae</taxon>
        <taxon>Conifers I</taxon>
        <taxon>Pinales</taxon>
        <taxon>Pinaceae</taxon>
        <taxon>Picea</taxon>
    </lineage>
</organism>
<reference evidence="1" key="1">
    <citation type="journal article" date="2015" name="Genome Biol. Evol.">
        <title>Organellar Genomes of White Spruce (Picea glauca): Assembly and Annotation.</title>
        <authorList>
            <person name="Jackman S.D."/>
            <person name="Warren R.L."/>
            <person name="Gibb E.A."/>
            <person name="Vandervalk B.P."/>
            <person name="Mohamadi H."/>
            <person name="Chu J."/>
            <person name="Raymond A."/>
            <person name="Pleasance S."/>
            <person name="Coope R."/>
            <person name="Wildung M.R."/>
            <person name="Ritland C.E."/>
            <person name="Bousquet J."/>
            <person name="Jones S.J."/>
            <person name="Bohlmann J."/>
            <person name="Birol I."/>
        </authorList>
    </citation>
    <scope>NUCLEOTIDE SEQUENCE [LARGE SCALE GENOMIC DNA]</scope>
    <source>
        <tissue evidence="1">Flushing bud</tissue>
    </source>
</reference>
<geneLocation type="mitochondrion" evidence="1"/>
<accession>A0A117NIB6</accession>
<protein>
    <submittedName>
        <fullName evidence="1">Uncharacterized protein</fullName>
    </submittedName>
</protein>
<sequence length="51" mass="5575">MHAFLSVGGSPLLSQPSFLWMEWSREPDSSGRMGGVGWLEIGMHALVVSMI</sequence>
<dbReference type="AlphaFoldDB" id="A0A117NIB6"/>
<gene>
    <name evidence="1" type="ORF">ABT39_MTgene2940</name>
</gene>
<keyword evidence="1" id="KW-0496">Mitochondrion</keyword>